<gene>
    <name evidence="2" type="ORF">FVE85_9664</name>
</gene>
<organism evidence="2 3">
    <name type="scientific">Porphyridium purpureum</name>
    <name type="common">Red alga</name>
    <name type="synonym">Porphyridium cruentum</name>
    <dbReference type="NCBI Taxonomy" id="35688"/>
    <lineage>
        <taxon>Eukaryota</taxon>
        <taxon>Rhodophyta</taxon>
        <taxon>Bangiophyceae</taxon>
        <taxon>Porphyridiales</taxon>
        <taxon>Porphyridiaceae</taxon>
        <taxon>Porphyridium</taxon>
    </lineage>
</organism>
<name>A0A5J4YMI4_PORPP</name>
<evidence type="ECO:0000256" key="1">
    <source>
        <dbReference type="SAM" id="MobiDB-lite"/>
    </source>
</evidence>
<reference evidence="3" key="1">
    <citation type="journal article" date="2019" name="Nat. Commun.">
        <title>Expansion of phycobilisome linker gene families in mesophilic red algae.</title>
        <authorList>
            <person name="Lee J."/>
            <person name="Kim D."/>
            <person name="Bhattacharya D."/>
            <person name="Yoon H.S."/>
        </authorList>
    </citation>
    <scope>NUCLEOTIDE SEQUENCE [LARGE SCALE GENOMIC DNA]</scope>
    <source>
        <strain evidence="3">CCMP 1328</strain>
    </source>
</reference>
<dbReference type="AlphaFoldDB" id="A0A5J4YMI4"/>
<keyword evidence="3" id="KW-1185">Reference proteome</keyword>
<sequence>MGFGLGKKASVDQAVKMRPRHKDVHTQTSLSYWLNPKNRALARTSSEVVKPIHMQRSCHTQTCSSVTSTVTGRELPPEHGTEKVADFRRHRTVEEISYPEDMDDVENMDPNRIVQITPSNRRLSESRDQSKAWKIYPTVVPTILNTPHFDMFETSTGLNYKGQSTPGPGGPEPEPEPPSPSRAGAEQRAGSVRRVEQPESSGKQSSTCTVVLPEMKKRVSDAEINDLAENHVIAKPALTSECQPEASKITAPPSKLNRDGQATQHVTRKMRTLERQQQHLGPARPASVQVLVQEGAAYHCAQNWNPSNSTSHVLPIRSVSKIRAGAKLVIDTFQTLTTFRVLKRIALPSSSTTSASPSPAFYTAVVHARCAGHRPNGAVTSSSTVLLKVVAPGSIWDFYIINIIRERIGGSGRADLLPFMPCAPRLFHHQDECILALKLASGTLRGDDTFVPLGTLLKGQRQTVRRTCANPVGPADASQMDEHIVAYYLHALVRVVHGMHLAWVAHGGICADVIMVKRGRDAGAPVALQHPRNPHHTNGGGGSKNVLLDDPVLLFVDFQHAVDLRLAEAASRRACGSAAPSCDKLSAVLFEADLNAIGRLVQNLLSACTSRTSRYESISRDLWLHDSLWSRIMDELCPRGALQNQTAFDGPNDTVQPQFNIFGRHNATQAPLETDAGFASLSQPRKLRSGHDTLRALARVEQQLRTFIDARAVRIHHALQRFFFSQ</sequence>
<feature type="compositionally biased region" description="Polar residues" evidence="1">
    <location>
        <begin position="198"/>
        <end position="209"/>
    </location>
</feature>
<comment type="caution">
    <text evidence="2">The sequence shown here is derived from an EMBL/GenBank/DDBJ whole genome shotgun (WGS) entry which is preliminary data.</text>
</comment>
<evidence type="ECO:0008006" key="4">
    <source>
        <dbReference type="Google" id="ProtNLM"/>
    </source>
</evidence>
<feature type="region of interest" description="Disordered" evidence="1">
    <location>
        <begin position="154"/>
        <end position="209"/>
    </location>
</feature>
<feature type="compositionally biased region" description="Pro residues" evidence="1">
    <location>
        <begin position="168"/>
        <end position="180"/>
    </location>
</feature>
<protein>
    <recommendedName>
        <fullName evidence="4">Protein kinase domain-containing protein</fullName>
    </recommendedName>
</protein>
<dbReference type="Gene3D" id="1.10.510.10">
    <property type="entry name" value="Transferase(Phosphotransferase) domain 1"/>
    <property type="match status" value="1"/>
</dbReference>
<feature type="compositionally biased region" description="Polar residues" evidence="1">
    <location>
        <begin position="154"/>
        <end position="165"/>
    </location>
</feature>
<dbReference type="Proteomes" id="UP000324585">
    <property type="component" value="Unassembled WGS sequence"/>
</dbReference>
<evidence type="ECO:0000313" key="3">
    <source>
        <dbReference type="Proteomes" id="UP000324585"/>
    </source>
</evidence>
<dbReference type="EMBL" id="VRMN01000012">
    <property type="protein sequence ID" value="KAA8491617.1"/>
    <property type="molecule type" value="Genomic_DNA"/>
</dbReference>
<accession>A0A5J4YMI4</accession>
<evidence type="ECO:0000313" key="2">
    <source>
        <dbReference type="EMBL" id="KAA8491617.1"/>
    </source>
</evidence>
<proteinExistence type="predicted"/>